<evidence type="ECO:0000256" key="5">
    <source>
        <dbReference type="ARBA" id="ARBA00022927"/>
    </source>
</evidence>
<dbReference type="Pfam" id="PF01369">
    <property type="entry name" value="Sec7"/>
    <property type="match status" value="1"/>
</dbReference>
<evidence type="ECO:0000313" key="10">
    <source>
        <dbReference type="Proteomes" id="UP000282613"/>
    </source>
</evidence>
<feature type="compositionally biased region" description="Basic and acidic residues" evidence="7">
    <location>
        <begin position="248"/>
        <end position="258"/>
    </location>
</feature>
<keyword evidence="5" id="KW-0653">Protein transport</keyword>
<evidence type="ECO:0000313" key="11">
    <source>
        <dbReference type="WBParaSite" id="TASK_0000767601-mRNA-1"/>
    </source>
</evidence>
<keyword evidence="3" id="KW-0813">Transport</keyword>
<reference evidence="9 10" key="2">
    <citation type="submission" date="2018-11" db="EMBL/GenBank/DDBJ databases">
        <authorList>
            <consortium name="Pathogen Informatics"/>
        </authorList>
    </citation>
    <scope>NUCLEOTIDE SEQUENCE [LARGE SCALE GENOMIC DNA]</scope>
</reference>
<organism evidence="11">
    <name type="scientific">Taenia asiatica</name>
    <name type="common">Asian tapeworm</name>
    <dbReference type="NCBI Taxonomy" id="60517"/>
    <lineage>
        <taxon>Eukaryota</taxon>
        <taxon>Metazoa</taxon>
        <taxon>Spiralia</taxon>
        <taxon>Lophotrochozoa</taxon>
        <taxon>Platyhelminthes</taxon>
        <taxon>Cestoda</taxon>
        <taxon>Eucestoda</taxon>
        <taxon>Cyclophyllidea</taxon>
        <taxon>Taeniidae</taxon>
        <taxon>Taenia</taxon>
    </lineage>
</organism>
<dbReference type="Gene3D" id="1.10.1000.11">
    <property type="entry name" value="Arf Nucleotide-binding Site Opener,domain 2"/>
    <property type="match status" value="1"/>
</dbReference>
<dbReference type="InterPro" id="IPR032691">
    <property type="entry name" value="Mon2/Sec7/BIG1-like_HUS"/>
</dbReference>
<dbReference type="GO" id="GO:0005737">
    <property type="term" value="C:cytoplasm"/>
    <property type="evidence" value="ECO:0007669"/>
    <property type="project" value="UniProtKB-SubCell"/>
</dbReference>
<feature type="compositionally biased region" description="Low complexity" evidence="7">
    <location>
        <begin position="8"/>
        <end position="19"/>
    </location>
</feature>
<dbReference type="Pfam" id="PF20252">
    <property type="entry name" value="BIG2_C"/>
    <property type="match status" value="1"/>
</dbReference>
<dbReference type="OrthoDB" id="18431at2759"/>
<dbReference type="InterPro" id="IPR015403">
    <property type="entry name" value="Mon2/Sec7/BIG1-like_HDS"/>
</dbReference>
<feature type="compositionally biased region" description="Acidic residues" evidence="7">
    <location>
        <begin position="332"/>
        <end position="347"/>
    </location>
</feature>
<dbReference type="InterPro" id="IPR000904">
    <property type="entry name" value="Sec7_dom"/>
</dbReference>
<comment type="subcellular location">
    <subcellularLocation>
        <location evidence="2">Cytoplasm</location>
    </subcellularLocation>
    <subcellularLocation>
        <location evidence="1">Membrane</location>
    </subcellularLocation>
</comment>
<dbReference type="EMBL" id="UYRS01018657">
    <property type="protein sequence ID" value="VDK38826.1"/>
    <property type="molecule type" value="Genomic_DNA"/>
</dbReference>
<dbReference type="InterPro" id="IPR046455">
    <property type="entry name" value="Sec7/BIG1-like_C"/>
</dbReference>
<proteinExistence type="predicted"/>
<dbReference type="WBParaSite" id="TASK_0000767601-mRNA-1">
    <property type="protein sequence ID" value="TASK_0000767601-mRNA-1"/>
    <property type="gene ID" value="TASK_0000767601"/>
</dbReference>
<protein>
    <submittedName>
        <fullName evidence="11">SEC7 domain-containing protein</fullName>
    </submittedName>
</protein>
<dbReference type="Pfam" id="PF16213">
    <property type="entry name" value="DCB"/>
    <property type="match status" value="1"/>
</dbReference>
<dbReference type="Pfam" id="PF09324">
    <property type="entry name" value="Sec7-like_HDS"/>
    <property type="match status" value="1"/>
</dbReference>
<evidence type="ECO:0000256" key="4">
    <source>
        <dbReference type="ARBA" id="ARBA00022490"/>
    </source>
</evidence>
<evidence type="ECO:0000256" key="3">
    <source>
        <dbReference type="ARBA" id="ARBA00022448"/>
    </source>
</evidence>
<dbReference type="InterPro" id="IPR032629">
    <property type="entry name" value="DCB_dom"/>
</dbReference>
<gene>
    <name evidence="9" type="ORF">TASK_LOCUS7677</name>
</gene>
<accession>A0A0R3WAS4</accession>
<evidence type="ECO:0000256" key="2">
    <source>
        <dbReference type="ARBA" id="ARBA00004496"/>
    </source>
</evidence>
<feature type="region of interest" description="Disordered" evidence="7">
    <location>
        <begin position="1123"/>
        <end position="1147"/>
    </location>
</feature>
<evidence type="ECO:0000256" key="1">
    <source>
        <dbReference type="ARBA" id="ARBA00004370"/>
    </source>
</evidence>
<dbReference type="SUPFAM" id="SSF48371">
    <property type="entry name" value="ARM repeat"/>
    <property type="match status" value="2"/>
</dbReference>
<evidence type="ECO:0000256" key="7">
    <source>
        <dbReference type="SAM" id="MobiDB-lite"/>
    </source>
</evidence>
<feature type="region of interest" description="Disordered" evidence="7">
    <location>
        <begin position="1047"/>
        <end position="1076"/>
    </location>
</feature>
<dbReference type="InterPro" id="IPR016024">
    <property type="entry name" value="ARM-type_fold"/>
</dbReference>
<dbReference type="FunFam" id="1.10.1000.11:FF:000003">
    <property type="entry name" value="Brefeldin A-inhibited guanine nucleotide-exchange protein 1"/>
    <property type="match status" value="1"/>
</dbReference>
<dbReference type="GO" id="GO:0005085">
    <property type="term" value="F:guanyl-nucleotide exchange factor activity"/>
    <property type="evidence" value="ECO:0007669"/>
    <property type="project" value="InterPro"/>
</dbReference>
<dbReference type="PANTHER" id="PTHR10663">
    <property type="entry name" value="GUANYL-NUCLEOTIDE EXCHANGE FACTOR"/>
    <property type="match status" value="1"/>
</dbReference>
<dbReference type="Pfam" id="PF12783">
    <property type="entry name" value="Sec7-like_HUS"/>
    <property type="match status" value="1"/>
</dbReference>
<feature type="compositionally biased region" description="Basic and acidic residues" evidence="7">
    <location>
        <begin position="273"/>
        <end position="297"/>
    </location>
</feature>
<dbReference type="SUPFAM" id="SSF48425">
    <property type="entry name" value="Sec7 domain"/>
    <property type="match status" value="1"/>
</dbReference>
<feature type="compositionally biased region" description="Polar residues" evidence="7">
    <location>
        <begin position="672"/>
        <end position="681"/>
    </location>
</feature>
<dbReference type="SMART" id="SM00222">
    <property type="entry name" value="Sec7"/>
    <property type="match status" value="1"/>
</dbReference>
<dbReference type="GO" id="GO:0015031">
    <property type="term" value="P:protein transport"/>
    <property type="evidence" value="ECO:0007669"/>
    <property type="project" value="UniProtKB-KW"/>
</dbReference>
<evidence type="ECO:0000256" key="6">
    <source>
        <dbReference type="ARBA" id="ARBA00023136"/>
    </source>
</evidence>
<keyword evidence="6" id="KW-0472">Membrane</keyword>
<dbReference type="STRING" id="60517.A0A0R3WAS4"/>
<evidence type="ECO:0000313" key="9">
    <source>
        <dbReference type="EMBL" id="VDK38826.1"/>
    </source>
</evidence>
<feature type="region of interest" description="Disordered" evidence="7">
    <location>
        <begin position="1"/>
        <end position="26"/>
    </location>
</feature>
<feature type="compositionally biased region" description="Polar residues" evidence="7">
    <location>
        <begin position="313"/>
        <end position="324"/>
    </location>
</feature>
<keyword evidence="10" id="KW-1185">Reference proteome</keyword>
<evidence type="ECO:0000259" key="8">
    <source>
        <dbReference type="PROSITE" id="PS50190"/>
    </source>
</evidence>
<reference evidence="11" key="1">
    <citation type="submission" date="2017-02" db="UniProtKB">
        <authorList>
            <consortium name="WormBaseParasite"/>
        </authorList>
    </citation>
    <scope>IDENTIFICATION</scope>
</reference>
<feature type="region of interest" description="Disordered" evidence="7">
    <location>
        <begin position="672"/>
        <end position="694"/>
    </location>
</feature>
<feature type="region of interest" description="Disordered" evidence="7">
    <location>
        <begin position="248"/>
        <end position="397"/>
    </location>
</feature>
<keyword evidence="4" id="KW-0963">Cytoplasm</keyword>
<dbReference type="InterPro" id="IPR035999">
    <property type="entry name" value="Sec7_dom_sf"/>
</dbReference>
<feature type="domain" description="SEC7" evidence="8">
    <location>
        <begin position="705"/>
        <end position="897"/>
    </location>
</feature>
<dbReference type="GO" id="GO:0032012">
    <property type="term" value="P:regulation of ARF protein signal transduction"/>
    <property type="evidence" value="ECO:0007669"/>
    <property type="project" value="InterPro"/>
</dbReference>
<name>A0A0R3WAS4_TAEAS</name>
<dbReference type="FunFam" id="1.10.220.20:FF:000002">
    <property type="entry name" value="Brefeldin A-inhibited guanine nucleotide-exchange protein 1"/>
    <property type="match status" value="1"/>
</dbReference>
<dbReference type="InterPro" id="IPR023394">
    <property type="entry name" value="Sec7_C_sf"/>
</dbReference>
<dbReference type="GO" id="GO:0016020">
    <property type="term" value="C:membrane"/>
    <property type="evidence" value="ECO:0007669"/>
    <property type="project" value="UniProtKB-SubCell"/>
</dbReference>
<dbReference type="PROSITE" id="PS50190">
    <property type="entry name" value="SEC7"/>
    <property type="match status" value="1"/>
</dbReference>
<sequence>MEENTKVSNNLSSSAEANSDGLRRGPLPSVPGECVAMFISRALEQIIAEKQTRKPYNNELREACRDGIEFLKTRINLPEKGKHESLGPNGYMPTSQAQGGALLNDEKLLRPLELACKSKSPKIVAISLDCLQKLIAYGHVPNNALDSSGKAGVIKRIVQTICSCFNGVNTDEGVQLQVIKALLTIVTSPIVEVHERDILLVVRTCYNIYMATRNLVNQTTARATLTQMLNVIFQRMEQATLDAAVQHDRKLSETKSEAEVATDGNEAGIGNHASDHEDTIFERKSDSSSSDGEKVEDGSVGQEVMINEPALSNVDQVETSQAGSIASKKDESIEEENEEEDVNEECNSETQSHAGSHSAEEKIDGQETKATSDEASEDGISATTPNDGEGEPESVVDAAEAASINGEETSKSNSIQPSVSLRVEATNGSAADSSDEIASSDFYFAHISQKDAFLVFRSLCKLAMKPLAGTNPTDPKSHELRSKILSLQLLLSILQQPGPAFRSNAVFITAIKQYLCVALSKNGVSSVSEVFELSLAIFLSLLTHFKQHLKIQIEVFFKEMLFAVLDSSSASFEHKWIVVEALQRICMDKQCLVDAYLNYDCDLERANIFEKLVICLAKVAQGRPSVDTRTTQPQLQNLRKKGLECLVLILNCMVLWSSDLFNVTNETQSFLGSEPSNASANTKEHDTDSGSSVRLNQVVQDDPEAFESRKALKEVYEAGISLFNRGRVSRGLALLQENNLLGTSAEDIAMFLHNESRLCRTAIGDFLGENEAFALEVMYAYVDCFDFSGLELLPALRLFLSGFWLPGEAQKIDRLMEKFAARYYACNLNNTLFASADTAYVLAFSIIMLTTDLHSEKIKQKQKMSKEDYIKMNRGINDSQDLPREYLGTIYDEIAQCGIQMRSGDISSLLANNGTSGNSTNGVATGVRGLMESVSHMESEFTCATHFEHVRPMFKLVWTPFLAAFSVGLQDCDDPMVAHHCLEGIQCAIRIACTFRMELERDAYVQALARFTLLLSTSQSQSDAIAISGQGIGTMGNHLRGRLESMHSQMTGSNSSINSSSGAVEPSSMISPTPEMMKSKNVDSIRTLISVAQTNGNYLGHSWLHILRCISQLESANVIATSTTRSLPRRRHGPHATGEETNAAEGEGQNKLMRKRGGLAPGSLAAATVDSRKAAVLQEVMGETGSHSVVVEVDKIFSGSNRLDGDAIVDFVQALCQVSLEELALPQPRTFSLQKVVEISYYNIGRIRLQWSRIWEHIGQHFTTAGHSANVGVAIFAVDSLRQLAVKLIERGELPNFHFQKECIRSVQHYQTPFLSDSSSVMRVDSHLVNIAFNAPSSQVLLLFVHLCTSYFRPFLNILDDINEVEPGVQDMVARCVSQLIQSQWTNIRSGWTNIFLVLYTAAASTEGGVIELAFSSCSFVINTVFPNNFYVLINSFPVFIKALAEFACNLHFPDISMEAIRLIRLCARIVSERALQFAEEINSSKNAPVAETTAPEEKKEDDALWKRGWMPILYELFRIINNRIREITHQPFPFPSHSCKLDVRTRGLTVFFEVIKTYGPTFHLSWWVQIFKLIFSIFEHGRDTSSGVAASPHTAKAEDLRQNDRHRLISGDQFDAFGITYRIFTSPADRSEWLNTTCNHALYSVVDIFSQFFDQISDCLLGEFIHSLLLFHESVECMNNHDLIRTIVIVANLYEQLKWCCLQDHEQLARSGASCLETMILTNGSKFDEEKWTMTINLLVDLFRTTVPNELLTWRPSPPVDGVAADEAATKRRQSACTRLFLRLLVNCIVQYELIQTVENILFFPSRSRQEDALILQETRRSSAQLNSQLLNGVVDASSGNGANSSFQAHTPEEKRLLEAVVKAGIVTSPTLSTESSVLPDLGDTEELVNGALPLHKKAIFPYISYEHRLTLVQCLMESHKFAKTFNSNMEQRNILWEAGFKAKAKPNLLKQETHSLSTALRILFRISEEENERQQEVTELLEGTIEEAIAYYRGLPVDGHRQAWDSCLLLTLTRLVHLSPDSRFAVISTRLYPTVCDLVGLPNLSPEVSVLLRAFLLRTNKM</sequence>
<dbReference type="PANTHER" id="PTHR10663:SF375">
    <property type="entry name" value="LD29171P"/>
    <property type="match status" value="1"/>
</dbReference>
<dbReference type="Proteomes" id="UP000282613">
    <property type="component" value="Unassembled WGS sequence"/>
</dbReference>
<dbReference type="CDD" id="cd00171">
    <property type="entry name" value="Sec7"/>
    <property type="match status" value="1"/>
</dbReference>
<feature type="compositionally biased region" description="Basic and acidic residues" evidence="7">
    <location>
        <begin position="358"/>
        <end position="372"/>
    </location>
</feature>
<dbReference type="Gene3D" id="1.10.220.20">
    <property type="match status" value="1"/>
</dbReference>